<dbReference type="Proteomes" id="UP001241110">
    <property type="component" value="Unassembled WGS sequence"/>
</dbReference>
<dbReference type="EMBL" id="JASJOS010000011">
    <property type="protein sequence ID" value="MDJ1483488.1"/>
    <property type="molecule type" value="Genomic_DNA"/>
</dbReference>
<evidence type="ECO:0000313" key="1">
    <source>
        <dbReference type="EMBL" id="MDJ1483488.1"/>
    </source>
</evidence>
<proteinExistence type="predicted"/>
<name>A0AAE3QVT3_9BACT</name>
<comment type="caution">
    <text evidence="1">The sequence shown here is derived from an EMBL/GenBank/DDBJ whole genome shotgun (WGS) entry which is preliminary data.</text>
</comment>
<accession>A0AAE3QVT3</accession>
<dbReference type="RefSeq" id="WP_313983408.1">
    <property type="nucleotide sequence ID" value="NZ_JASJOS010000011.1"/>
</dbReference>
<evidence type="ECO:0000313" key="2">
    <source>
        <dbReference type="Proteomes" id="UP001241110"/>
    </source>
</evidence>
<dbReference type="AlphaFoldDB" id="A0AAE3QVT3"/>
<sequence>MKAFKIKSALSEKQIEADVTTYFGWISPINQRYPFRLLDINESITGADKLYDYVIPIYLQFKVSHGLKPLSFRIPIEIGLSKISSLNKIFGLDKIIGLNKIRAFRRKNELYDNPTLYFQLRERAATAEDFQHNILLKFANTGMSHAFYVAPLTLDMNSYRNMLYEENNRFLQDPFFHKEIFIIQKKWISALGMVPFLRGHISIPPHERVDTHEHYFSFSPSGTDIAWHSPNVISRDASRLSDQLVRILNTNSWTPIESYWRLLLEQDLVSNSDAGDNSQNFLYNLQRFGRTLYEKHEIRQLLILSTKEFVESK</sequence>
<organism evidence="1 2">
    <name type="scientific">Xanthocytophaga flava</name>
    <dbReference type="NCBI Taxonomy" id="3048013"/>
    <lineage>
        <taxon>Bacteria</taxon>
        <taxon>Pseudomonadati</taxon>
        <taxon>Bacteroidota</taxon>
        <taxon>Cytophagia</taxon>
        <taxon>Cytophagales</taxon>
        <taxon>Rhodocytophagaceae</taxon>
        <taxon>Xanthocytophaga</taxon>
    </lineage>
</organism>
<reference evidence="1" key="1">
    <citation type="submission" date="2023-05" db="EMBL/GenBank/DDBJ databases">
        <authorList>
            <person name="Zhang X."/>
        </authorList>
    </citation>
    <scope>NUCLEOTIDE SEQUENCE</scope>
    <source>
        <strain evidence="1">YF14B1</strain>
    </source>
</reference>
<protein>
    <submittedName>
        <fullName evidence="1">Uncharacterized protein</fullName>
    </submittedName>
</protein>
<gene>
    <name evidence="1" type="ORF">QNI16_23520</name>
</gene>